<organism evidence="1 2">
    <name type="scientific">Marvinbryantia formatexigens DSM 14469</name>
    <dbReference type="NCBI Taxonomy" id="478749"/>
    <lineage>
        <taxon>Bacteria</taxon>
        <taxon>Bacillati</taxon>
        <taxon>Bacillota</taxon>
        <taxon>Clostridia</taxon>
        <taxon>Lachnospirales</taxon>
        <taxon>Lachnospiraceae</taxon>
        <taxon>Marvinbryantia</taxon>
    </lineage>
</organism>
<comment type="caution">
    <text evidence="1">The sequence shown here is derived from an EMBL/GenBank/DDBJ whole genome shotgun (WGS) entry which is preliminary data.</text>
</comment>
<evidence type="ECO:0000313" key="1">
    <source>
        <dbReference type="EMBL" id="EET58243.1"/>
    </source>
</evidence>
<protein>
    <submittedName>
        <fullName evidence="1">Uncharacterized protein</fullName>
    </submittedName>
</protein>
<dbReference type="AlphaFoldDB" id="C6LMA2"/>
<name>C6LMA2_9FIRM</name>
<dbReference type="Proteomes" id="UP000005561">
    <property type="component" value="Unassembled WGS sequence"/>
</dbReference>
<gene>
    <name evidence="1" type="ORF">BRYFOR_09801</name>
</gene>
<dbReference type="EMBL" id="ACCL02000040">
    <property type="protein sequence ID" value="EET58243.1"/>
    <property type="molecule type" value="Genomic_DNA"/>
</dbReference>
<proteinExistence type="predicted"/>
<sequence>MPRFAAFCLFCDKFNSLGAKFIISKSRQNGAEYSILEGFLFMIKVLFVCHGKNERYVWDYRRKKEFPRSSACCRFRSQVSQTAPRRKALFECGPHLHL</sequence>
<evidence type="ECO:0000313" key="2">
    <source>
        <dbReference type="Proteomes" id="UP000005561"/>
    </source>
</evidence>
<keyword evidence="2" id="KW-1185">Reference proteome</keyword>
<reference evidence="1" key="1">
    <citation type="submission" date="2009-07" db="EMBL/GenBank/DDBJ databases">
        <authorList>
            <person name="Weinstock G."/>
            <person name="Sodergren E."/>
            <person name="Clifton S."/>
            <person name="Fulton L."/>
            <person name="Fulton B."/>
            <person name="Courtney L."/>
            <person name="Fronick C."/>
            <person name="Harrison M."/>
            <person name="Strong C."/>
            <person name="Farmer C."/>
            <person name="Delahaunty K."/>
            <person name="Markovic C."/>
            <person name="Hall O."/>
            <person name="Minx P."/>
            <person name="Tomlinson C."/>
            <person name="Mitreva M."/>
            <person name="Nelson J."/>
            <person name="Hou S."/>
            <person name="Wollam A."/>
            <person name="Pepin K.H."/>
            <person name="Johnson M."/>
            <person name="Bhonagiri V."/>
            <person name="Nash W.E."/>
            <person name="Warren W."/>
            <person name="Chinwalla A."/>
            <person name="Mardis E.R."/>
            <person name="Wilson R.K."/>
        </authorList>
    </citation>
    <scope>NUCLEOTIDE SEQUENCE [LARGE SCALE GENOMIC DNA]</scope>
    <source>
        <strain evidence="1">DSM 14469</strain>
    </source>
</reference>
<accession>C6LMA2</accession>